<dbReference type="InterPro" id="IPR002347">
    <property type="entry name" value="SDR_fam"/>
</dbReference>
<dbReference type="PRINTS" id="PR00080">
    <property type="entry name" value="SDRFAMILY"/>
</dbReference>
<evidence type="ECO:0000313" key="6">
    <source>
        <dbReference type="EMBL" id="KAL3803142.1"/>
    </source>
</evidence>
<gene>
    <name evidence="6" type="ORF">HJC23_003417</name>
</gene>
<sequence length="472" mass="51963">MFRLTTLLTLLLAIGLVTAFAIPAPDKLSWSTEESAQTDPSVNGNSSERRTENTGFITSVNESLQSKVFAQRKMKSNNLRWIIRGIVSELYHNIFLRQFYSIRGINKQNSNEKERTSRQHPKNEIAIVTGATGGIGSCIAHELADKGYDVVVAARDAIRGRKLVEEIRERLAKTPVCRSNVSDDSTSLPIISFVEYHADDPRSALDVALFVEKLIQPGTNVDRRLTVLINNAGIMGRSKQLTMTVNLIGPALLTLALLPMMNGASRASNENSNDDSYCGQRATVINVGSSAHLRATHVIDEEISLGENESYIRALPSVDDKDLSTYAQSKLALMQFSTLLRQSLFKNSIPIQIYDAHPGLVWTPLLRNHIGCKATNFLHRTGLAKLIYKTPEEGAQAIVGALDFSLRPSPGGQQPQTYFVNGQPGGYATPESQDHLAAMELWRRVIASEISGVVNLPDEYALYLESSPLSKK</sequence>
<dbReference type="InterPro" id="IPR036291">
    <property type="entry name" value="NAD(P)-bd_dom_sf"/>
</dbReference>
<keyword evidence="5" id="KW-0732">Signal</keyword>
<dbReference type="PANTHER" id="PTHR24320">
    <property type="entry name" value="RETINOL DEHYDROGENASE"/>
    <property type="match status" value="1"/>
</dbReference>
<dbReference type="Gene3D" id="3.40.50.720">
    <property type="entry name" value="NAD(P)-binding Rossmann-like Domain"/>
    <property type="match status" value="1"/>
</dbReference>
<feature type="region of interest" description="Disordered" evidence="4">
    <location>
        <begin position="31"/>
        <end position="56"/>
    </location>
</feature>
<organism evidence="6 7">
    <name type="scientific">Cyclotella cryptica</name>
    <dbReference type="NCBI Taxonomy" id="29204"/>
    <lineage>
        <taxon>Eukaryota</taxon>
        <taxon>Sar</taxon>
        <taxon>Stramenopiles</taxon>
        <taxon>Ochrophyta</taxon>
        <taxon>Bacillariophyta</taxon>
        <taxon>Coscinodiscophyceae</taxon>
        <taxon>Thalassiosirophycidae</taxon>
        <taxon>Stephanodiscales</taxon>
        <taxon>Stephanodiscaceae</taxon>
        <taxon>Cyclotella</taxon>
    </lineage>
</organism>
<keyword evidence="2" id="KW-0560">Oxidoreductase</keyword>
<keyword evidence="7" id="KW-1185">Reference proteome</keyword>
<name>A0ABD3QRP0_9STRA</name>
<evidence type="ECO:0000313" key="7">
    <source>
        <dbReference type="Proteomes" id="UP001516023"/>
    </source>
</evidence>
<evidence type="ECO:0000256" key="1">
    <source>
        <dbReference type="ARBA" id="ARBA00006484"/>
    </source>
</evidence>
<dbReference type="PANTHER" id="PTHR24320:SF148">
    <property type="entry name" value="NAD(P)-BINDING ROSSMANN-FOLD SUPERFAMILY PROTEIN"/>
    <property type="match status" value="1"/>
</dbReference>
<dbReference type="PRINTS" id="PR00081">
    <property type="entry name" value="GDHRDH"/>
</dbReference>
<evidence type="ECO:0000256" key="5">
    <source>
        <dbReference type="SAM" id="SignalP"/>
    </source>
</evidence>
<evidence type="ECO:0000256" key="4">
    <source>
        <dbReference type="SAM" id="MobiDB-lite"/>
    </source>
</evidence>
<protein>
    <submittedName>
        <fullName evidence="6">Uncharacterized protein</fullName>
    </submittedName>
</protein>
<comment type="caution">
    <text evidence="6">The sequence shown here is derived from an EMBL/GenBank/DDBJ whole genome shotgun (WGS) entry which is preliminary data.</text>
</comment>
<accession>A0ABD3QRP0</accession>
<feature type="signal peptide" evidence="5">
    <location>
        <begin position="1"/>
        <end position="19"/>
    </location>
</feature>
<evidence type="ECO:0000256" key="3">
    <source>
        <dbReference type="RuleBase" id="RU000363"/>
    </source>
</evidence>
<evidence type="ECO:0000256" key="2">
    <source>
        <dbReference type="ARBA" id="ARBA00023002"/>
    </source>
</evidence>
<dbReference type="Proteomes" id="UP001516023">
    <property type="component" value="Unassembled WGS sequence"/>
</dbReference>
<dbReference type="GO" id="GO:0016491">
    <property type="term" value="F:oxidoreductase activity"/>
    <property type="evidence" value="ECO:0007669"/>
    <property type="project" value="UniProtKB-KW"/>
</dbReference>
<dbReference type="Pfam" id="PF00106">
    <property type="entry name" value="adh_short"/>
    <property type="match status" value="1"/>
</dbReference>
<comment type="similarity">
    <text evidence="1 3">Belongs to the short-chain dehydrogenases/reductases (SDR) family.</text>
</comment>
<dbReference type="AlphaFoldDB" id="A0ABD3QRP0"/>
<proteinExistence type="inferred from homology"/>
<reference evidence="6 7" key="1">
    <citation type="journal article" date="2020" name="G3 (Bethesda)">
        <title>Improved Reference Genome for Cyclotella cryptica CCMP332, a Model for Cell Wall Morphogenesis, Salinity Adaptation, and Lipid Production in Diatoms (Bacillariophyta).</title>
        <authorList>
            <person name="Roberts W.R."/>
            <person name="Downey K.M."/>
            <person name="Ruck E.C."/>
            <person name="Traller J.C."/>
            <person name="Alverson A.J."/>
        </authorList>
    </citation>
    <scope>NUCLEOTIDE SEQUENCE [LARGE SCALE GENOMIC DNA]</scope>
    <source>
        <strain evidence="6 7">CCMP332</strain>
    </source>
</reference>
<dbReference type="SUPFAM" id="SSF51735">
    <property type="entry name" value="NAD(P)-binding Rossmann-fold domains"/>
    <property type="match status" value="1"/>
</dbReference>
<feature type="compositionally biased region" description="Polar residues" evidence="4">
    <location>
        <begin position="31"/>
        <end position="46"/>
    </location>
</feature>
<feature type="chain" id="PRO_5044745994" evidence="5">
    <location>
        <begin position="20"/>
        <end position="472"/>
    </location>
</feature>
<dbReference type="EMBL" id="JABMIG020000015">
    <property type="protein sequence ID" value="KAL3803142.1"/>
    <property type="molecule type" value="Genomic_DNA"/>
</dbReference>